<evidence type="ECO:0000256" key="1">
    <source>
        <dbReference type="SAM" id="MobiDB-lite"/>
    </source>
</evidence>
<dbReference type="EMBL" id="JAENGZ010000008">
    <property type="protein sequence ID" value="KAG6974289.1"/>
    <property type="molecule type" value="Genomic_DNA"/>
</dbReference>
<gene>
    <name evidence="2" type="ORF">JG687_00000436</name>
</gene>
<name>A0A8T1V114_9STRA</name>
<comment type="caution">
    <text evidence="2">The sequence shown here is derived from an EMBL/GenBank/DDBJ whole genome shotgun (WGS) entry which is preliminary data.</text>
</comment>
<evidence type="ECO:0000313" key="2">
    <source>
        <dbReference type="EMBL" id="KAG6974289.1"/>
    </source>
</evidence>
<proteinExistence type="predicted"/>
<dbReference type="Proteomes" id="UP000688947">
    <property type="component" value="Unassembled WGS sequence"/>
</dbReference>
<sequence>MEQDTEQRRTRKSWRELWITGDDGSYEDFIELLAAFVRVKNNLLRCTMNHVDRDEDSLAANFHEMRCIVTKCASQRCAASGDTCGCHYKILACEKADFKSVFVQETHAMTDGAPDSPINPKLTDEMKTYILAKLDDSPSMVPQLLFAFLCREVQQNRMHGPRPKLRRAITRKSAGSSGCQTSSRPIQKRR</sequence>
<protein>
    <submittedName>
        <fullName evidence="2">Uncharacterized protein</fullName>
    </submittedName>
</protein>
<feature type="compositionally biased region" description="Polar residues" evidence="1">
    <location>
        <begin position="173"/>
        <end position="190"/>
    </location>
</feature>
<dbReference type="AlphaFoldDB" id="A0A8T1V114"/>
<dbReference type="OrthoDB" id="144090at2759"/>
<reference evidence="2" key="1">
    <citation type="submission" date="2021-01" db="EMBL/GenBank/DDBJ databases">
        <title>Phytophthora aleatoria, a newly-described species from Pinus radiata is distinct from Phytophthora cactorum isolates based on comparative genomics.</title>
        <authorList>
            <person name="Mcdougal R."/>
            <person name="Panda P."/>
            <person name="Williams N."/>
            <person name="Studholme D.J."/>
        </authorList>
    </citation>
    <scope>NUCLEOTIDE SEQUENCE</scope>
    <source>
        <strain evidence="2">NZFS 3830</strain>
    </source>
</reference>
<feature type="region of interest" description="Disordered" evidence="1">
    <location>
        <begin position="158"/>
        <end position="190"/>
    </location>
</feature>
<evidence type="ECO:0000313" key="3">
    <source>
        <dbReference type="Proteomes" id="UP000688947"/>
    </source>
</evidence>
<organism evidence="2 3">
    <name type="scientific">Phytophthora cactorum</name>
    <dbReference type="NCBI Taxonomy" id="29920"/>
    <lineage>
        <taxon>Eukaryota</taxon>
        <taxon>Sar</taxon>
        <taxon>Stramenopiles</taxon>
        <taxon>Oomycota</taxon>
        <taxon>Peronosporomycetes</taxon>
        <taxon>Peronosporales</taxon>
        <taxon>Peronosporaceae</taxon>
        <taxon>Phytophthora</taxon>
    </lineage>
</organism>
<feature type="compositionally biased region" description="Basic residues" evidence="1">
    <location>
        <begin position="159"/>
        <end position="170"/>
    </location>
</feature>
<accession>A0A8T1V114</accession>